<feature type="signal peptide" evidence="1">
    <location>
        <begin position="1"/>
        <end position="16"/>
    </location>
</feature>
<accession>A0A4S2KHX9</accession>
<evidence type="ECO:0000313" key="3">
    <source>
        <dbReference type="Proteomes" id="UP000310200"/>
    </source>
</evidence>
<proteinExistence type="predicted"/>
<name>A0A4S2KHX9_9HYME</name>
<gene>
    <name evidence="2" type="ORF">DBV15_08701</name>
</gene>
<comment type="caution">
    <text evidence="2">The sequence shown here is derived from an EMBL/GenBank/DDBJ whole genome shotgun (WGS) entry which is preliminary data.</text>
</comment>
<organism evidence="2 3">
    <name type="scientific">Temnothorax longispinosus</name>
    <dbReference type="NCBI Taxonomy" id="300112"/>
    <lineage>
        <taxon>Eukaryota</taxon>
        <taxon>Metazoa</taxon>
        <taxon>Ecdysozoa</taxon>
        <taxon>Arthropoda</taxon>
        <taxon>Hexapoda</taxon>
        <taxon>Insecta</taxon>
        <taxon>Pterygota</taxon>
        <taxon>Neoptera</taxon>
        <taxon>Endopterygota</taxon>
        <taxon>Hymenoptera</taxon>
        <taxon>Apocrita</taxon>
        <taxon>Aculeata</taxon>
        <taxon>Formicoidea</taxon>
        <taxon>Formicidae</taxon>
        <taxon>Myrmicinae</taxon>
        <taxon>Temnothorax</taxon>
    </lineage>
</organism>
<keyword evidence="3" id="KW-1185">Reference proteome</keyword>
<feature type="chain" id="PRO_5020241177" evidence="1">
    <location>
        <begin position="17"/>
        <end position="112"/>
    </location>
</feature>
<evidence type="ECO:0000313" key="2">
    <source>
        <dbReference type="EMBL" id="TGZ49123.1"/>
    </source>
</evidence>
<dbReference type="AlphaFoldDB" id="A0A4S2KHX9"/>
<protein>
    <submittedName>
        <fullName evidence="2">Uncharacterized protein</fullName>
    </submittedName>
</protein>
<dbReference type="EMBL" id="QBLH01002218">
    <property type="protein sequence ID" value="TGZ49123.1"/>
    <property type="molecule type" value="Genomic_DNA"/>
</dbReference>
<reference evidence="2 3" key="1">
    <citation type="journal article" date="2019" name="Philos. Trans. R. Soc. Lond., B, Biol. Sci.">
        <title>Ant behaviour and brain gene expression of defending hosts depend on the ecological success of the intruding social parasite.</title>
        <authorList>
            <person name="Kaur R."/>
            <person name="Stoldt M."/>
            <person name="Jongepier E."/>
            <person name="Feldmeyer B."/>
            <person name="Menzel F."/>
            <person name="Bornberg-Bauer E."/>
            <person name="Foitzik S."/>
        </authorList>
    </citation>
    <scope>NUCLEOTIDE SEQUENCE [LARGE SCALE GENOMIC DNA]</scope>
    <source>
        <tissue evidence="2">Whole body</tissue>
    </source>
</reference>
<sequence>MTALLFLFMLPNPITLTPISFQIKNLEFRSSTNRLPTLLTISCFDEKKYENLFFIVTVRSMNLPSMRNLQPGVHLSPSETSPPRRELESQYRGILHRCLSYINTVRTVSKFS</sequence>
<dbReference type="Proteomes" id="UP000310200">
    <property type="component" value="Unassembled WGS sequence"/>
</dbReference>
<evidence type="ECO:0000256" key="1">
    <source>
        <dbReference type="SAM" id="SignalP"/>
    </source>
</evidence>
<keyword evidence="1" id="KW-0732">Signal</keyword>